<name>A0A6C0AFB6_9ZZZZ</name>
<organism evidence="1">
    <name type="scientific">viral metagenome</name>
    <dbReference type="NCBI Taxonomy" id="1070528"/>
    <lineage>
        <taxon>unclassified sequences</taxon>
        <taxon>metagenomes</taxon>
        <taxon>organismal metagenomes</taxon>
    </lineage>
</organism>
<dbReference type="AlphaFoldDB" id="A0A6C0AFB6"/>
<protein>
    <submittedName>
        <fullName evidence="1">Uncharacterized protein</fullName>
    </submittedName>
</protein>
<proteinExistence type="predicted"/>
<reference evidence="1" key="1">
    <citation type="journal article" date="2020" name="Nature">
        <title>Giant virus diversity and host interactions through global metagenomics.</title>
        <authorList>
            <person name="Schulz F."/>
            <person name="Roux S."/>
            <person name="Paez-Espino D."/>
            <person name="Jungbluth S."/>
            <person name="Walsh D.A."/>
            <person name="Denef V.J."/>
            <person name="McMahon K.D."/>
            <person name="Konstantinidis K.T."/>
            <person name="Eloe-Fadrosh E.A."/>
            <person name="Kyrpides N.C."/>
            <person name="Woyke T."/>
        </authorList>
    </citation>
    <scope>NUCLEOTIDE SEQUENCE</scope>
    <source>
        <strain evidence="1">GVMAG-S-1021933-23</strain>
    </source>
</reference>
<evidence type="ECO:0000313" key="1">
    <source>
        <dbReference type="EMBL" id="QHS78484.1"/>
    </source>
</evidence>
<dbReference type="EMBL" id="MN740597">
    <property type="protein sequence ID" value="QHS78484.1"/>
    <property type="molecule type" value="Genomic_DNA"/>
</dbReference>
<sequence>MVKQECCKKCGSITEYSYYYSMRFAEPCSCEKFDISNIKKITGEDTFMARELKSNPRPLKK</sequence>
<accession>A0A6C0AFB6</accession>